<keyword evidence="6" id="KW-1185">Reference proteome</keyword>
<evidence type="ECO:0000256" key="3">
    <source>
        <dbReference type="ARBA" id="ARBA00023163"/>
    </source>
</evidence>
<reference evidence="5" key="1">
    <citation type="submission" date="2022-06" db="EMBL/GenBank/DDBJ databases">
        <title>Genomic Encyclopedia of Archaeal and Bacterial Type Strains, Phase II (KMG-II): from individual species to whole genera.</title>
        <authorList>
            <person name="Goeker M."/>
        </authorList>
    </citation>
    <scope>NUCLEOTIDE SEQUENCE</scope>
    <source>
        <strain evidence="5">DSM 26652</strain>
    </source>
</reference>
<dbReference type="SMART" id="SM00866">
    <property type="entry name" value="UTRA"/>
    <property type="match status" value="1"/>
</dbReference>
<dbReference type="Pfam" id="PF07702">
    <property type="entry name" value="UTRA"/>
    <property type="match status" value="1"/>
</dbReference>
<feature type="domain" description="HTH gntR-type" evidence="4">
    <location>
        <begin position="7"/>
        <end position="75"/>
    </location>
</feature>
<dbReference type="InterPro" id="IPR028978">
    <property type="entry name" value="Chorismate_lyase_/UTRA_dom_sf"/>
</dbReference>
<dbReference type="CDD" id="cd07377">
    <property type="entry name" value="WHTH_GntR"/>
    <property type="match status" value="1"/>
</dbReference>
<dbReference type="PROSITE" id="PS50949">
    <property type="entry name" value="HTH_GNTR"/>
    <property type="match status" value="1"/>
</dbReference>
<dbReference type="Gene3D" id="1.10.10.10">
    <property type="entry name" value="Winged helix-like DNA-binding domain superfamily/Winged helix DNA-binding domain"/>
    <property type="match status" value="1"/>
</dbReference>
<dbReference type="GO" id="GO:0003700">
    <property type="term" value="F:DNA-binding transcription factor activity"/>
    <property type="evidence" value="ECO:0007669"/>
    <property type="project" value="InterPro"/>
</dbReference>
<dbReference type="InterPro" id="IPR011663">
    <property type="entry name" value="UTRA"/>
</dbReference>
<dbReference type="InterPro" id="IPR000524">
    <property type="entry name" value="Tscrpt_reg_HTH_GntR"/>
</dbReference>
<dbReference type="EMBL" id="JAMTCS010000007">
    <property type="protein sequence ID" value="MCP2265223.1"/>
    <property type="molecule type" value="Genomic_DNA"/>
</dbReference>
<evidence type="ECO:0000256" key="2">
    <source>
        <dbReference type="ARBA" id="ARBA00023125"/>
    </source>
</evidence>
<comment type="caution">
    <text evidence="5">The sequence shown here is derived from an EMBL/GenBank/DDBJ whole genome shotgun (WGS) entry which is preliminary data.</text>
</comment>
<dbReference type="RefSeq" id="WP_253836213.1">
    <property type="nucleotide sequence ID" value="NZ_JAMTCS010000007.1"/>
</dbReference>
<sequence>MSKEAKHGVAEAIAADLRDAIERGEYGPGDQLPGENALIKEYGAARLTVRSALGMLQAEGLTTTRRGVGVFVRSFDPIVRNGISRVSARKWKAGRSVWDDETRGRRPTVDHIEIVPEAEAPGDVAAIFDSTEEVATRRRRYLLDDKPVIVATSYLPASLVAGTRILEEDTGPGGIYARLADLGQAPAHFREDILSRMPTKAETEELAIPAGTPVFVLTRTAVTEAGDPVEVNVMVMDAGAYVLRYDFDA</sequence>
<keyword evidence="3" id="KW-0804">Transcription</keyword>
<dbReference type="GO" id="GO:0003677">
    <property type="term" value="F:DNA binding"/>
    <property type="evidence" value="ECO:0007669"/>
    <property type="project" value="UniProtKB-KW"/>
</dbReference>
<organism evidence="5 6">
    <name type="scientific">Promicromonospora thailandica</name>
    <dbReference type="NCBI Taxonomy" id="765201"/>
    <lineage>
        <taxon>Bacteria</taxon>
        <taxon>Bacillati</taxon>
        <taxon>Actinomycetota</taxon>
        <taxon>Actinomycetes</taxon>
        <taxon>Micrococcales</taxon>
        <taxon>Promicromonosporaceae</taxon>
        <taxon>Promicromonospora</taxon>
    </lineage>
</organism>
<dbReference type="PANTHER" id="PTHR44846">
    <property type="entry name" value="MANNOSYL-D-GLYCERATE TRANSPORT/METABOLISM SYSTEM REPRESSOR MNGR-RELATED"/>
    <property type="match status" value="1"/>
</dbReference>
<dbReference type="Gene3D" id="3.40.1410.10">
    <property type="entry name" value="Chorismate lyase-like"/>
    <property type="match status" value="1"/>
</dbReference>
<keyword evidence="2" id="KW-0238">DNA-binding</keyword>
<gene>
    <name evidence="5" type="ORF">APR03_002571</name>
</gene>
<evidence type="ECO:0000259" key="4">
    <source>
        <dbReference type="PROSITE" id="PS50949"/>
    </source>
</evidence>
<evidence type="ECO:0000256" key="1">
    <source>
        <dbReference type="ARBA" id="ARBA00023015"/>
    </source>
</evidence>
<protein>
    <submittedName>
        <fullName evidence="5">GntR family transcriptional regulator</fullName>
    </submittedName>
</protein>
<dbReference type="AlphaFoldDB" id="A0A9X2G3V8"/>
<dbReference type="InterPro" id="IPR036388">
    <property type="entry name" value="WH-like_DNA-bd_sf"/>
</dbReference>
<dbReference type="PANTHER" id="PTHR44846:SF17">
    <property type="entry name" value="GNTR-FAMILY TRANSCRIPTIONAL REGULATOR"/>
    <property type="match status" value="1"/>
</dbReference>
<dbReference type="InterPro" id="IPR050679">
    <property type="entry name" value="Bact_HTH_transcr_reg"/>
</dbReference>
<dbReference type="GO" id="GO:0045892">
    <property type="term" value="P:negative regulation of DNA-templated transcription"/>
    <property type="evidence" value="ECO:0007669"/>
    <property type="project" value="TreeGrafter"/>
</dbReference>
<dbReference type="PRINTS" id="PR00035">
    <property type="entry name" value="HTHGNTR"/>
</dbReference>
<dbReference type="SUPFAM" id="SSF64288">
    <property type="entry name" value="Chorismate lyase-like"/>
    <property type="match status" value="1"/>
</dbReference>
<accession>A0A9X2G3V8</accession>
<dbReference type="Pfam" id="PF00392">
    <property type="entry name" value="GntR"/>
    <property type="match status" value="1"/>
</dbReference>
<proteinExistence type="predicted"/>
<dbReference type="InterPro" id="IPR036390">
    <property type="entry name" value="WH_DNA-bd_sf"/>
</dbReference>
<evidence type="ECO:0000313" key="5">
    <source>
        <dbReference type="EMBL" id="MCP2265223.1"/>
    </source>
</evidence>
<keyword evidence="1" id="KW-0805">Transcription regulation</keyword>
<dbReference type="SUPFAM" id="SSF46785">
    <property type="entry name" value="Winged helix' DNA-binding domain"/>
    <property type="match status" value="1"/>
</dbReference>
<dbReference type="SMART" id="SM00345">
    <property type="entry name" value="HTH_GNTR"/>
    <property type="match status" value="1"/>
</dbReference>
<evidence type="ECO:0000313" key="6">
    <source>
        <dbReference type="Proteomes" id="UP001139493"/>
    </source>
</evidence>
<name>A0A9X2G3V8_9MICO</name>
<dbReference type="Proteomes" id="UP001139493">
    <property type="component" value="Unassembled WGS sequence"/>
</dbReference>